<reference evidence="1 2" key="1">
    <citation type="journal article" date="2011" name="Science">
        <title>The ecoresponsive genome of Daphnia pulex.</title>
        <authorList>
            <person name="Colbourne J.K."/>
            <person name="Pfrender M.E."/>
            <person name="Gilbert D."/>
            <person name="Thomas W.K."/>
            <person name="Tucker A."/>
            <person name="Oakley T.H."/>
            <person name="Tokishita S."/>
            <person name="Aerts A."/>
            <person name="Arnold G.J."/>
            <person name="Basu M.K."/>
            <person name="Bauer D.J."/>
            <person name="Caceres C.E."/>
            <person name="Carmel L."/>
            <person name="Casola C."/>
            <person name="Choi J.H."/>
            <person name="Detter J.C."/>
            <person name="Dong Q."/>
            <person name="Dusheyko S."/>
            <person name="Eads B.D."/>
            <person name="Frohlich T."/>
            <person name="Geiler-Samerotte K.A."/>
            <person name="Gerlach D."/>
            <person name="Hatcher P."/>
            <person name="Jogdeo S."/>
            <person name="Krijgsveld J."/>
            <person name="Kriventseva E.V."/>
            <person name="Kultz D."/>
            <person name="Laforsch C."/>
            <person name="Lindquist E."/>
            <person name="Lopez J."/>
            <person name="Manak J.R."/>
            <person name="Muller J."/>
            <person name="Pangilinan J."/>
            <person name="Patwardhan R.P."/>
            <person name="Pitluck S."/>
            <person name="Pritham E.J."/>
            <person name="Rechtsteiner A."/>
            <person name="Rho M."/>
            <person name="Rogozin I.B."/>
            <person name="Sakarya O."/>
            <person name="Salamov A."/>
            <person name="Schaack S."/>
            <person name="Shapiro H."/>
            <person name="Shiga Y."/>
            <person name="Skalitzky C."/>
            <person name="Smith Z."/>
            <person name="Souvorov A."/>
            <person name="Sung W."/>
            <person name="Tang Z."/>
            <person name="Tsuchiya D."/>
            <person name="Tu H."/>
            <person name="Vos H."/>
            <person name="Wang M."/>
            <person name="Wolf Y.I."/>
            <person name="Yamagata H."/>
            <person name="Yamada T."/>
            <person name="Ye Y."/>
            <person name="Shaw J.R."/>
            <person name="Andrews J."/>
            <person name="Crease T.J."/>
            <person name="Tang H."/>
            <person name="Lucas S.M."/>
            <person name="Robertson H.M."/>
            <person name="Bork P."/>
            <person name="Koonin E.V."/>
            <person name="Zdobnov E.M."/>
            <person name="Grigoriev I.V."/>
            <person name="Lynch M."/>
            <person name="Boore J.L."/>
        </authorList>
    </citation>
    <scope>NUCLEOTIDE SEQUENCE [LARGE SCALE GENOMIC DNA]</scope>
</reference>
<dbReference type="KEGG" id="dpx:DAPPUDRAFT_256613"/>
<sequence>MVVPRDISEQRLDYVHWDMDGNQMFRYPMDIQEMGCATWDDEHRVVDLGLQP</sequence>
<proteinExistence type="predicted"/>
<evidence type="ECO:0000313" key="2">
    <source>
        <dbReference type="Proteomes" id="UP000000305"/>
    </source>
</evidence>
<keyword evidence="2" id="KW-1185">Reference proteome</keyword>
<name>E9HBS0_DAPPU</name>
<accession>E9HBS0</accession>
<organism evidence="1 2">
    <name type="scientific">Daphnia pulex</name>
    <name type="common">Water flea</name>
    <dbReference type="NCBI Taxonomy" id="6669"/>
    <lineage>
        <taxon>Eukaryota</taxon>
        <taxon>Metazoa</taxon>
        <taxon>Ecdysozoa</taxon>
        <taxon>Arthropoda</taxon>
        <taxon>Crustacea</taxon>
        <taxon>Branchiopoda</taxon>
        <taxon>Diplostraca</taxon>
        <taxon>Cladocera</taxon>
        <taxon>Anomopoda</taxon>
        <taxon>Daphniidae</taxon>
        <taxon>Daphnia</taxon>
    </lineage>
</organism>
<evidence type="ECO:0000313" key="1">
    <source>
        <dbReference type="EMBL" id="EFX70823.1"/>
    </source>
</evidence>
<gene>
    <name evidence="1" type="ORF">DAPPUDRAFT_256613</name>
</gene>
<dbReference type="Proteomes" id="UP000000305">
    <property type="component" value="Unassembled WGS sequence"/>
</dbReference>
<dbReference type="AlphaFoldDB" id="E9HBS0"/>
<dbReference type="PhylomeDB" id="E9HBS0"/>
<dbReference type="InParanoid" id="E9HBS0"/>
<protein>
    <submittedName>
        <fullName evidence="1">Uncharacterized protein</fullName>
    </submittedName>
</protein>
<dbReference type="EMBL" id="GL732617">
    <property type="protein sequence ID" value="EFX70823.1"/>
    <property type="molecule type" value="Genomic_DNA"/>
</dbReference>
<dbReference type="HOGENOM" id="CLU_3089381_0_0_1"/>